<dbReference type="GO" id="GO:0003676">
    <property type="term" value="F:nucleic acid binding"/>
    <property type="evidence" value="ECO:0007669"/>
    <property type="project" value="InterPro"/>
</dbReference>
<name>A0AAD3T465_NEPGR</name>
<dbReference type="Pfam" id="PF13456">
    <property type="entry name" value="RVT_3"/>
    <property type="match status" value="1"/>
</dbReference>
<dbReference type="AlphaFoldDB" id="A0AAD3T465"/>
<keyword evidence="3" id="KW-1185">Reference proteome</keyword>
<comment type="caution">
    <text evidence="2">The sequence shown here is derived from an EMBL/GenBank/DDBJ whole genome shotgun (WGS) entry which is preliminary data.</text>
</comment>
<gene>
    <name evidence="2" type="ORF">Nepgr_023373</name>
</gene>
<feature type="domain" description="RNase H type-1" evidence="1">
    <location>
        <begin position="57"/>
        <end position="96"/>
    </location>
</feature>
<accession>A0AAD3T465</accession>
<dbReference type="Proteomes" id="UP001279734">
    <property type="component" value="Unassembled WGS sequence"/>
</dbReference>
<sequence>MKRVSPSWTHARTVVYQKMYIIFSVASEMWRMMLDNSYAIMYRPPLKNWISKELLSAAEIRAILTTPHFAWELGLRKIIIETESSLAFHQISGPLGKENPYKGALKDCK</sequence>
<evidence type="ECO:0000259" key="1">
    <source>
        <dbReference type="Pfam" id="PF13456"/>
    </source>
</evidence>
<dbReference type="EMBL" id="BSYO01000023">
    <property type="protein sequence ID" value="GMH21531.1"/>
    <property type="molecule type" value="Genomic_DNA"/>
</dbReference>
<dbReference type="GO" id="GO:0004523">
    <property type="term" value="F:RNA-DNA hybrid ribonuclease activity"/>
    <property type="evidence" value="ECO:0007669"/>
    <property type="project" value="InterPro"/>
</dbReference>
<evidence type="ECO:0000313" key="3">
    <source>
        <dbReference type="Proteomes" id="UP001279734"/>
    </source>
</evidence>
<protein>
    <recommendedName>
        <fullName evidence="1">RNase H type-1 domain-containing protein</fullName>
    </recommendedName>
</protein>
<evidence type="ECO:0000313" key="2">
    <source>
        <dbReference type="EMBL" id="GMH21531.1"/>
    </source>
</evidence>
<dbReference type="InterPro" id="IPR002156">
    <property type="entry name" value="RNaseH_domain"/>
</dbReference>
<reference evidence="2" key="1">
    <citation type="submission" date="2023-05" db="EMBL/GenBank/DDBJ databases">
        <title>Nepenthes gracilis genome sequencing.</title>
        <authorList>
            <person name="Fukushima K."/>
        </authorList>
    </citation>
    <scope>NUCLEOTIDE SEQUENCE</scope>
    <source>
        <strain evidence="2">SING2019-196</strain>
    </source>
</reference>
<organism evidence="2 3">
    <name type="scientific">Nepenthes gracilis</name>
    <name type="common">Slender pitcher plant</name>
    <dbReference type="NCBI Taxonomy" id="150966"/>
    <lineage>
        <taxon>Eukaryota</taxon>
        <taxon>Viridiplantae</taxon>
        <taxon>Streptophyta</taxon>
        <taxon>Embryophyta</taxon>
        <taxon>Tracheophyta</taxon>
        <taxon>Spermatophyta</taxon>
        <taxon>Magnoliopsida</taxon>
        <taxon>eudicotyledons</taxon>
        <taxon>Gunneridae</taxon>
        <taxon>Pentapetalae</taxon>
        <taxon>Caryophyllales</taxon>
        <taxon>Nepenthaceae</taxon>
        <taxon>Nepenthes</taxon>
    </lineage>
</organism>
<proteinExistence type="predicted"/>